<dbReference type="InterPro" id="IPR000821">
    <property type="entry name" value="Ala_racemase"/>
</dbReference>
<dbReference type="HAMAP" id="MF_01201">
    <property type="entry name" value="Ala_racemase"/>
    <property type="match status" value="1"/>
</dbReference>
<evidence type="ECO:0000256" key="2">
    <source>
        <dbReference type="ARBA" id="ARBA00001933"/>
    </source>
</evidence>
<dbReference type="UniPathway" id="UPA00042">
    <property type="reaction ID" value="UER00497"/>
</dbReference>
<dbReference type="PROSITE" id="PS00395">
    <property type="entry name" value="ALANINE_RACEMASE"/>
    <property type="match status" value="1"/>
</dbReference>
<feature type="domain" description="Alanine racemase C-terminal" evidence="8">
    <location>
        <begin position="232"/>
        <end position="356"/>
    </location>
</feature>
<evidence type="ECO:0000256" key="4">
    <source>
        <dbReference type="ARBA" id="ARBA00023235"/>
    </source>
</evidence>
<gene>
    <name evidence="9" type="primary">alr</name>
    <name evidence="9" type="ORF">FBQ74_15115</name>
</gene>
<dbReference type="GO" id="GO:0030170">
    <property type="term" value="F:pyridoxal phosphate binding"/>
    <property type="evidence" value="ECO:0007669"/>
    <property type="project" value="UniProtKB-UniRule"/>
</dbReference>
<name>A0A5B7YI98_9ALTE</name>
<reference evidence="9 10" key="1">
    <citation type="submission" date="2019-04" db="EMBL/GenBank/DDBJ databases">
        <title>Salinimonas iocasae sp. nov., a halophilic bacterium isolated from the outer tube casing of tubeworms in Okinawa Trough.</title>
        <authorList>
            <person name="Zhang H."/>
            <person name="Wang H."/>
            <person name="Li C."/>
        </authorList>
    </citation>
    <scope>NUCLEOTIDE SEQUENCE [LARGE SCALE GENOMIC DNA]</scope>
    <source>
        <strain evidence="9 10">KX18D6</strain>
    </source>
</reference>
<feature type="modified residue" description="N6-(pyridoxal phosphate)lysine" evidence="5 6">
    <location>
        <position position="35"/>
    </location>
</feature>
<feature type="binding site" evidence="5 7">
    <location>
        <position position="301"/>
    </location>
    <ligand>
        <name>substrate</name>
    </ligand>
</feature>
<dbReference type="GO" id="GO:0008784">
    <property type="term" value="F:alanine racemase activity"/>
    <property type="evidence" value="ECO:0007669"/>
    <property type="project" value="UniProtKB-UniRule"/>
</dbReference>
<dbReference type="InterPro" id="IPR011079">
    <property type="entry name" value="Ala_racemase_C"/>
</dbReference>
<organism evidence="9 10">
    <name type="scientific">Salinimonas iocasae</name>
    <dbReference type="NCBI Taxonomy" id="2572577"/>
    <lineage>
        <taxon>Bacteria</taxon>
        <taxon>Pseudomonadati</taxon>
        <taxon>Pseudomonadota</taxon>
        <taxon>Gammaproteobacteria</taxon>
        <taxon>Alteromonadales</taxon>
        <taxon>Alteromonadaceae</taxon>
        <taxon>Alteromonas/Salinimonas group</taxon>
        <taxon>Salinimonas</taxon>
    </lineage>
</organism>
<comment type="similarity">
    <text evidence="5">Belongs to the alanine racemase family.</text>
</comment>
<feature type="active site" description="Proton acceptor; specific for L-alanine" evidence="5">
    <location>
        <position position="253"/>
    </location>
</feature>
<dbReference type="Pfam" id="PF00842">
    <property type="entry name" value="Ala_racemase_C"/>
    <property type="match status" value="1"/>
</dbReference>
<dbReference type="InterPro" id="IPR009006">
    <property type="entry name" value="Ala_racemase/Decarboxylase_C"/>
</dbReference>
<evidence type="ECO:0000256" key="6">
    <source>
        <dbReference type="PIRSR" id="PIRSR600821-50"/>
    </source>
</evidence>
<feature type="active site" description="Proton acceptor; specific for D-alanine" evidence="5">
    <location>
        <position position="35"/>
    </location>
</feature>
<dbReference type="PANTHER" id="PTHR30511">
    <property type="entry name" value="ALANINE RACEMASE"/>
    <property type="match status" value="1"/>
</dbReference>
<comment type="catalytic activity">
    <reaction evidence="1 5">
        <text>L-alanine = D-alanine</text>
        <dbReference type="Rhea" id="RHEA:20249"/>
        <dbReference type="ChEBI" id="CHEBI:57416"/>
        <dbReference type="ChEBI" id="CHEBI:57972"/>
        <dbReference type="EC" id="5.1.1.1"/>
    </reaction>
</comment>
<dbReference type="InterPro" id="IPR001608">
    <property type="entry name" value="Ala_racemase_N"/>
</dbReference>
<dbReference type="SUPFAM" id="SSF51419">
    <property type="entry name" value="PLP-binding barrel"/>
    <property type="match status" value="1"/>
</dbReference>
<dbReference type="AlphaFoldDB" id="A0A5B7YI98"/>
<feature type="binding site" evidence="5 7">
    <location>
        <position position="131"/>
    </location>
    <ligand>
        <name>substrate</name>
    </ligand>
</feature>
<dbReference type="Proteomes" id="UP000304912">
    <property type="component" value="Chromosome"/>
</dbReference>
<dbReference type="NCBIfam" id="TIGR00492">
    <property type="entry name" value="alr"/>
    <property type="match status" value="1"/>
</dbReference>
<comment type="cofactor">
    <cofactor evidence="2 5 6">
        <name>pyridoxal 5'-phosphate</name>
        <dbReference type="ChEBI" id="CHEBI:597326"/>
    </cofactor>
</comment>
<sequence length="358" mass="39028">MSRQTQAIIHADAIIHNFDYLCSLAPQSQTMVVIKADAYGHGAINVARILRNKAPAFAVAITEEAIKLREAGIDAPIVVLEGPHQEKECLQARDENLTIVVHDTTQLEWVKRQTPTQPPGIWLKVDTGMHRLGMTPEDAQRALTDYSQIIGDDCVLVTHMASADDTDNSATANQLDKFARLVKQTGLAVSIANSPATLGWPASHGNWNRVGLGVFGSNPMHDASYLSRVQPAMTLRASVIALRHIKAGEYVGYGQAWQAQKDSIIATIGIGYADGYPRHCSNGTPVLVNGQRAPLAGRVSMDMLTVDVTEVGQVQIGDFVELWGEKLRIDEVAACAGTISYELMTRVSPRVPRVVRYR</sequence>
<dbReference type="Gene3D" id="3.20.20.10">
    <property type="entry name" value="Alanine racemase"/>
    <property type="match status" value="1"/>
</dbReference>
<evidence type="ECO:0000256" key="3">
    <source>
        <dbReference type="ARBA" id="ARBA00022898"/>
    </source>
</evidence>
<dbReference type="SMART" id="SM01005">
    <property type="entry name" value="Ala_racemase_C"/>
    <property type="match status" value="1"/>
</dbReference>
<dbReference type="GO" id="GO:0005829">
    <property type="term" value="C:cytosol"/>
    <property type="evidence" value="ECO:0007669"/>
    <property type="project" value="TreeGrafter"/>
</dbReference>
<dbReference type="InterPro" id="IPR020622">
    <property type="entry name" value="Ala_racemase_pyridoxalP-BS"/>
</dbReference>
<dbReference type="CDD" id="cd06827">
    <property type="entry name" value="PLPDE_III_AR_proteobact"/>
    <property type="match status" value="1"/>
</dbReference>
<evidence type="ECO:0000313" key="10">
    <source>
        <dbReference type="Proteomes" id="UP000304912"/>
    </source>
</evidence>
<comment type="function">
    <text evidence="5">Catalyzes the interconversion of L-alanine and D-alanine. May also act on other amino acids.</text>
</comment>
<protein>
    <recommendedName>
        <fullName evidence="5">Alanine racemase</fullName>
        <ecNumber evidence="5">5.1.1.1</ecNumber>
    </recommendedName>
</protein>
<evidence type="ECO:0000256" key="1">
    <source>
        <dbReference type="ARBA" id="ARBA00000316"/>
    </source>
</evidence>
<dbReference type="Gene3D" id="2.40.37.10">
    <property type="entry name" value="Lyase, Ornithine Decarboxylase, Chain A, domain 1"/>
    <property type="match status" value="1"/>
</dbReference>
<proteinExistence type="inferred from homology"/>
<dbReference type="InterPro" id="IPR029066">
    <property type="entry name" value="PLP-binding_barrel"/>
</dbReference>
<dbReference type="PRINTS" id="PR00992">
    <property type="entry name" value="ALARACEMASE"/>
</dbReference>
<keyword evidence="3 5" id="KW-0663">Pyridoxal phosphate</keyword>
<comment type="pathway">
    <text evidence="5">Amino-acid biosynthesis; D-alanine biosynthesis; D-alanine from L-alanine: step 1/1.</text>
</comment>
<evidence type="ECO:0000256" key="7">
    <source>
        <dbReference type="PIRSR" id="PIRSR600821-52"/>
    </source>
</evidence>
<evidence type="ECO:0000259" key="8">
    <source>
        <dbReference type="SMART" id="SM01005"/>
    </source>
</evidence>
<evidence type="ECO:0000313" key="9">
    <source>
        <dbReference type="EMBL" id="QCZ95265.1"/>
    </source>
</evidence>
<accession>A0A5B7YI98</accession>
<dbReference type="EC" id="5.1.1.1" evidence="5"/>
<dbReference type="Pfam" id="PF01168">
    <property type="entry name" value="Ala_racemase_N"/>
    <property type="match status" value="1"/>
</dbReference>
<dbReference type="FunFam" id="3.20.20.10:FF:000002">
    <property type="entry name" value="Alanine racemase"/>
    <property type="match status" value="1"/>
</dbReference>
<dbReference type="EMBL" id="CP039852">
    <property type="protein sequence ID" value="QCZ95265.1"/>
    <property type="molecule type" value="Genomic_DNA"/>
</dbReference>
<dbReference type="SUPFAM" id="SSF50621">
    <property type="entry name" value="Alanine racemase C-terminal domain-like"/>
    <property type="match status" value="1"/>
</dbReference>
<dbReference type="PANTHER" id="PTHR30511:SF0">
    <property type="entry name" value="ALANINE RACEMASE, CATABOLIC-RELATED"/>
    <property type="match status" value="1"/>
</dbReference>
<dbReference type="KEGG" id="salk:FBQ74_15115"/>
<evidence type="ECO:0000256" key="5">
    <source>
        <dbReference type="HAMAP-Rule" id="MF_01201"/>
    </source>
</evidence>
<keyword evidence="10" id="KW-1185">Reference proteome</keyword>
<dbReference type="GO" id="GO:0030632">
    <property type="term" value="P:D-alanine biosynthetic process"/>
    <property type="evidence" value="ECO:0007669"/>
    <property type="project" value="UniProtKB-UniRule"/>
</dbReference>
<dbReference type="OrthoDB" id="9813814at2"/>
<keyword evidence="4 5" id="KW-0413">Isomerase</keyword>